<reference evidence="1 2" key="1">
    <citation type="submission" date="2023-03" db="EMBL/GenBank/DDBJ databases">
        <title>Paludisphaera mucosa sp. nov. a novel planctomycete from northern fen.</title>
        <authorList>
            <person name="Ivanova A."/>
        </authorList>
    </citation>
    <scope>NUCLEOTIDE SEQUENCE [LARGE SCALE GENOMIC DNA]</scope>
    <source>
        <strain evidence="1 2">Pla2</strain>
    </source>
</reference>
<sequence>MERVIGDLTRHGDVCAKDVEMTIDWSAKHNPAWFVADAPLDTEAPCALVTAAGRKIILHVYGRETSPHGRFFAWATKEEGS</sequence>
<keyword evidence="2" id="KW-1185">Reference proteome</keyword>
<name>A0ABT6FLP0_9BACT</name>
<dbReference type="Proteomes" id="UP001216907">
    <property type="component" value="Unassembled WGS sequence"/>
</dbReference>
<gene>
    <name evidence="1" type="ORF">PZE19_32395</name>
</gene>
<dbReference type="RefSeq" id="WP_277864809.1">
    <property type="nucleotide sequence ID" value="NZ_JARRAG010000008.1"/>
</dbReference>
<evidence type="ECO:0000313" key="1">
    <source>
        <dbReference type="EMBL" id="MDG3008490.1"/>
    </source>
</evidence>
<organism evidence="1 2">
    <name type="scientific">Paludisphaera mucosa</name>
    <dbReference type="NCBI Taxonomy" id="3030827"/>
    <lineage>
        <taxon>Bacteria</taxon>
        <taxon>Pseudomonadati</taxon>
        <taxon>Planctomycetota</taxon>
        <taxon>Planctomycetia</taxon>
        <taxon>Isosphaerales</taxon>
        <taxon>Isosphaeraceae</taxon>
        <taxon>Paludisphaera</taxon>
    </lineage>
</organism>
<evidence type="ECO:0000313" key="2">
    <source>
        <dbReference type="Proteomes" id="UP001216907"/>
    </source>
</evidence>
<protein>
    <submittedName>
        <fullName evidence="1">Uncharacterized protein</fullName>
    </submittedName>
</protein>
<comment type="caution">
    <text evidence="1">The sequence shown here is derived from an EMBL/GenBank/DDBJ whole genome shotgun (WGS) entry which is preliminary data.</text>
</comment>
<proteinExistence type="predicted"/>
<accession>A0ABT6FLP0</accession>
<dbReference type="EMBL" id="JARRAG010000008">
    <property type="protein sequence ID" value="MDG3008490.1"/>
    <property type="molecule type" value="Genomic_DNA"/>
</dbReference>